<dbReference type="EC" id="1.1.1.104" evidence="6"/>
<reference evidence="15" key="3">
    <citation type="submission" date="2025-09" db="UniProtKB">
        <authorList>
            <consortium name="Ensembl"/>
        </authorList>
    </citation>
    <scope>IDENTIFICATION</scope>
</reference>
<evidence type="ECO:0000256" key="4">
    <source>
        <dbReference type="ARBA" id="ARBA00023027"/>
    </source>
</evidence>
<dbReference type="Ensembl" id="ENSPLOT00000015507.1">
    <property type="protein sequence ID" value="ENSPLOP00000013987.1"/>
    <property type="gene ID" value="ENSPLOG00000010240.1"/>
</dbReference>
<reference evidence="15" key="2">
    <citation type="submission" date="2025-08" db="UniProtKB">
        <authorList>
            <consortium name="Ensembl"/>
        </authorList>
    </citation>
    <scope>IDENTIFICATION</scope>
</reference>
<dbReference type="PANTHER" id="PTHR43477:SF4">
    <property type="entry name" value="DEHYDROGENASE_REDUCTASE SDR FAMILY MEMBER 6"/>
    <property type="match status" value="1"/>
</dbReference>
<dbReference type="GO" id="GO:0019290">
    <property type="term" value="P:siderophore biosynthetic process"/>
    <property type="evidence" value="ECO:0007669"/>
    <property type="project" value="InterPro"/>
</dbReference>
<dbReference type="EC" id="1.1.1.30" evidence="7"/>
<evidence type="ECO:0000256" key="5">
    <source>
        <dbReference type="ARBA" id="ARBA00034698"/>
    </source>
</evidence>
<dbReference type="AlphaFoldDB" id="A0A8C9D4J9"/>
<evidence type="ECO:0000313" key="15">
    <source>
        <dbReference type="Ensembl" id="ENSPLOP00000013987.1"/>
    </source>
</evidence>
<dbReference type="GeneTree" id="ENSGT00940000156721"/>
<dbReference type="PRINTS" id="PR01397">
    <property type="entry name" value="DHBDHDRGNASE"/>
</dbReference>
<dbReference type="InterPro" id="IPR003560">
    <property type="entry name" value="DHB_DH"/>
</dbReference>
<dbReference type="InterPro" id="IPR036291">
    <property type="entry name" value="NAD(P)-bd_dom_sf"/>
</dbReference>
<evidence type="ECO:0000256" key="10">
    <source>
        <dbReference type="ARBA" id="ARBA00042309"/>
    </source>
</evidence>
<evidence type="ECO:0000256" key="14">
    <source>
        <dbReference type="ARBA" id="ARBA00049550"/>
    </source>
</evidence>
<evidence type="ECO:0000256" key="12">
    <source>
        <dbReference type="ARBA" id="ARBA00043083"/>
    </source>
</evidence>
<dbReference type="GO" id="GO:0008667">
    <property type="term" value="F:2,3-dihydro-2,3-dihydroxybenzoate dehydrogenase activity"/>
    <property type="evidence" value="ECO:0007669"/>
    <property type="project" value="InterPro"/>
</dbReference>
<evidence type="ECO:0000256" key="7">
    <source>
        <dbReference type="ARBA" id="ARBA00038959"/>
    </source>
</evidence>
<dbReference type="Gene3D" id="3.40.50.720">
    <property type="entry name" value="NAD(P)-binding Rossmann-like Domain"/>
    <property type="match status" value="1"/>
</dbReference>
<dbReference type="Proteomes" id="UP000694399">
    <property type="component" value="Chromosome B2"/>
</dbReference>
<dbReference type="InterPro" id="IPR051122">
    <property type="entry name" value="SDR_DHRS6-like"/>
</dbReference>
<evidence type="ECO:0000256" key="8">
    <source>
        <dbReference type="ARBA" id="ARBA00039194"/>
    </source>
</evidence>
<evidence type="ECO:0000256" key="6">
    <source>
        <dbReference type="ARBA" id="ARBA00038956"/>
    </source>
</evidence>
<keyword evidence="3" id="KW-0560">Oxidoreductase</keyword>
<evidence type="ECO:0000256" key="1">
    <source>
        <dbReference type="ARBA" id="ARBA00004924"/>
    </source>
</evidence>
<proteinExistence type="inferred from homology"/>
<dbReference type="Pfam" id="PF00106">
    <property type="entry name" value="adh_short"/>
    <property type="match status" value="1"/>
</dbReference>
<name>A0A8C9D4J9_PANLE</name>
<dbReference type="OMA" id="CVMGHWS"/>
<evidence type="ECO:0000313" key="16">
    <source>
        <dbReference type="Proteomes" id="UP000694399"/>
    </source>
</evidence>
<sequence length="83" mass="8981">MGRLDGKIIVLTAAAQGIGRAAAIAFAREGAKVIATDINESKLQELEKYPGIQIRALDVTKKKQIDQFANEVERLDVLFNVAG</sequence>
<protein>
    <recommendedName>
        <fullName evidence="8">Dehydrogenase/reductase SDR family member 6</fullName>
        <ecNumber evidence="6">1.1.1.104</ecNumber>
        <ecNumber evidence="7">1.1.1.30</ecNumber>
    </recommendedName>
    <alternativeName>
        <fullName evidence="12">(R)-beta-hydroxybutyrate dehydrogenase</fullName>
    </alternativeName>
    <alternativeName>
        <fullName evidence="10">3-hydroxybutyrate dehydrogenase type 2</fullName>
    </alternativeName>
    <alternativeName>
        <fullName evidence="13">4-oxo-L-proline reductase</fullName>
    </alternativeName>
    <alternativeName>
        <fullName evidence="11">Oxidoreductase UCPA</fullName>
    </alternativeName>
    <alternativeName>
        <fullName evidence="9">Short chain dehydrogenase/reductase family 15C member 1</fullName>
    </alternativeName>
</protein>
<dbReference type="PANTHER" id="PTHR43477">
    <property type="entry name" value="DIHYDROANTICAPSIN 7-DEHYDROGENASE"/>
    <property type="match status" value="1"/>
</dbReference>
<dbReference type="GO" id="GO:0016617">
    <property type="term" value="F:4-oxoproline reductase activity"/>
    <property type="evidence" value="ECO:0007669"/>
    <property type="project" value="UniProtKB-EC"/>
</dbReference>
<dbReference type="GO" id="GO:0003858">
    <property type="term" value="F:3-hydroxybutyrate dehydrogenase activity"/>
    <property type="evidence" value="ECO:0007669"/>
    <property type="project" value="UniProtKB-EC"/>
</dbReference>
<comment type="pathway">
    <text evidence="1">Siderophore biosynthesis.</text>
</comment>
<keyword evidence="16" id="KW-1185">Reference proteome</keyword>
<dbReference type="SUPFAM" id="SSF51735">
    <property type="entry name" value="NAD(P)-binding Rossmann-fold domains"/>
    <property type="match status" value="1"/>
</dbReference>
<keyword evidence="4" id="KW-0520">NAD</keyword>
<evidence type="ECO:0000256" key="3">
    <source>
        <dbReference type="ARBA" id="ARBA00023002"/>
    </source>
</evidence>
<evidence type="ECO:0000256" key="9">
    <source>
        <dbReference type="ARBA" id="ARBA00041727"/>
    </source>
</evidence>
<evidence type="ECO:0000256" key="2">
    <source>
        <dbReference type="ARBA" id="ARBA00006484"/>
    </source>
</evidence>
<evidence type="ECO:0000256" key="13">
    <source>
        <dbReference type="ARBA" id="ARBA00043199"/>
    </source>
</evidence>
<organism evidence="15 16">
    <name type="scientific">Panthera leo</name>
    <name type="common">Lion</name>
    <dbReference type="NCBI Taxonomy" id="9689"/>
    <lineage>
        <taxon>Eukaryota</taxon>
        <taxon>Metazoa</taxon>
        <taxon>Chordata</taxon>
        <taxon>Craniata</taxon>
        <taxon>Vertebrata</taxon>
        <taxon>Euteleostomi</taxon>
        <taxon>Mammalia</taxon>
        <taxon>Eutheria</taxon>
        <taxon>Laurasiatheria</taxon>
        <taxon>Carnivora</taxon>
        <taxon>Feliformia</taxon>
        <taxon>Felidae</taxon>
        <taxon>Pantherinae</taxon>
        <taxon>Panthera</taxon>
    </lineage>
</organism>
<evidence type="ECO:0000256" key="11">
    <source>
        <dbReference type="ARBA" id="ARBA00042565"/>
    </source>
</evidence>
<comment type="catalytic activity">
    <reaction evidence="14">
        <text>(R)-3-hydroxybutanoate + NAD(+) = acetoacetate + NADH + H(+)</text>
        <dbReference type="Rhea" id="RHEA:20521"/>
        <dbReference type="ChEBI" id="CHEBI:10983"/>
        <dbReference type="ChEBI" id="CHEBI:13705"/>
        <dbReference type="ChEBI" id="CHEBI:15378"/>
        <dbReference type="ChEBI" id="CHEBI:57540"/>
        <dbReference type="ChEBI" id="CHEBI:57945"/>
        <dbReference type="EC" id="1.1.1.30"/>
    </reaction>
</comment>
<reference evidence="15" key="1">
    <citation type="journal article" date="2019" name="bioRxiv">
        <title>Long live the king: chromosome-level assembly of the lion (Panthera leo) using linked-read, Hi-C, and long read data.</title>
        <authorList>
            <person name="Armstrong E.E."/>
            <person name="Taylor R.W."/>
            <person name="Miller D.E."/>
            <person name="Kaelin C."/>
            <person name="Barsh G."/>
            <person name="Hadly E.A."/>
            <person name="Petrov D."/>
        </authorList>
    </citation>
    <scope>NUCLEOTIDE SEQUENCE [LARGE SCALE GENOMIC DNA]</scope>
</reference>
<comment type="similarity">
    <text evidence="2">Belongs to the short-chain dehydrogenases/reductases (SDR) family.</text>
</comment>
<accession>A0A8C9D4J9</accession>
<comment type="pathway">
    <text evidence="5">Amino-acid metabolism.</text>
</comment>
<dbReference type="GO" id="GO:0005737">
    <property type="term" value="C:cytoplasm"/>
    <property type="evidence" value="ECO:0007669"/>
    <property type="project" value="TreeGrafter"/>
</dbReference>
<dbReference type="InterPro" id="IPR002347">
    <property type="entry name" value="SDR_fam"/>
</dbReference>